<comment type="pathway">
    <text evidence="7">Carbohydrate degradation; 2-deoxy-D-ribose 1-phosphate degradation; D-glyceraldehyde 3-phosphate and acetaldehyde from 2-deoxy-alpha-D-ribose 1-phosphate: step 2/2.</text>
</comment>
<comment type="function">
    <text evidence="6 7">Catalyzes a reversible aldol reaction between acetaldehyde and D-glyceraldehyde 3-phosphate to generate 2-deoxy-D-ribose 5-phosphate.</text>
</comment>
<dbReference type="InterPro" id="IPR011343">
    <property type="entry name" value="DeoC"/>
</dbReference>
<comment type="catalytic activity">
    <reaction evidence="5 7">
        <text>2-deoxy-D-ribose 5-phosphate = D-glyceraldehyde 3-phosphate + acetaldehyde</text>
        <dbReference type="Rhea" id="RHEA:12821"/>
        <dbReference type="ChEBI" id="CHEBI:15343"/>
        <dbReference type="ChEBI" id="CHEBI:59776"/>
        <dbReference type="ChEBI" id="CHEBI:62877"/>
        <dbReference type="EC" id="4.1.2.4"/>
    </reaction>
</comment>
<sequence>MELNQMIDHTILKADAKEEDILRIVEEAKTYKFFSVCINPCWVALANEHLTETSVAVCTVIGFPLGANTSEVKAYETTDAINNGATEVDMVINIGALKSKQYKKVLKDIQAVVDATRGKALVKVIIETALLTDEEKVKVCELAKEAGADFVKTSTGFSTGGATVADIKLMRATVGPDMGVKASGGIHNEEQARNMIEAGATRIGTSAGVAIVEGSTGTGY</sequence>
<dbReference type="GO" id="GO:0004139">
    <property type="term" value="F:deoxyribose-phosphate aldolase activity"/>
    <property type="evidence" value="ECO:0007669"/>
    <property type="project" value="UniProtKB-UniRule"/>
</dbReference>
<dbReference type="GO" id="GO:0006018">
    <property type="term" value="P:2-deoxyribose 1-phosphate catabolic process"/>
    <property type="evidence" value="ECO:0007669"/>
    <property type="project" value="UniProtKB-UniRule"/>
</dbReference>
<accession>A0A1E5GSF2</accession>
<evidence type="ECO:0000313" key="8">
    <source>
        <dbReference type="EMBL" id="OEG15621.1"/>
    </source>
</evidence>
<dbReference type="GO" id="GO:0005737">
    <property type="term" value="C:cytoplasm"/>
    <property type="evidence" value="ECO:0007669"/>
    <property type="project" value="UniProtKB-SubCell"/>
</dbReference>
<feature type="active site" description="Proton donor/acceptor" evidence="7">
    <location>
        <position position="181"/>
    </location>
</feature>
<dbReference type="Gene3D" id="3.20.20.70">
    <property type="entry name" value="Aldolase class I"/>
    <property type="match status" value="1"/>
</dbReference>
<feature type="active site" description="Schiff-base intermediate with acetaldehyde" evidence="7">
    <location>
        <position position="152"/>
    </location>
</feature>
<keyword evidence="3 7" id="KW-0456">Lyase</keyword>
<dbReference type="FunFam" id="3.20.20.70:FF:000044">
    <property type="entry name" value="Deoxyribose-phosphate aldolase"/>
    <property type="match status" value="1"/>
</dbReference>
<dbReference type="GO" id="GO:0009264">
    <property type="term" value="P:deoxyribonucleotide catabolic process"/>
    <property type="evidence" value="ECO:0007669"/>
    <property type="project" value="UniProtKB-UniRule"/>
</dbReference>
<evidence type="ECO:0000256" key="5">
    <source>
        <dbReference type="ARBA" id="ARBA00048791"/>
    </source>
</evidence>
<gene>
    <name evidence="7" type="primary">deoC</name>
    <name evidence="8" type="ORF">BCR23_09150</name>
</gene>
<dbReference type="PANTHER" id="PTHR10889">
    <property type="entry name" value="DEOXYRIBOSE-PHOSPHATE ALDOLASE"/>
    <property type="match status" value="1"/>
</dbReference>
<dbReference type="RefSeq" id="WP_069635490.1">
    <property type="nucleotide sequence ID" value="NZ_JXKZ01000006.1"/>
</dbReference>
<dbReference type="CDD" id="cd00959">
    <property type="entry name" value="DeoC"/>
    <property type="match status" value="1"/>
</dbReference>
<evidence type="ECO:0000256" key="1">
    <source>
        <dbReference type="ARBA" id="ARBA00010936"/>
    </source>
</evidence>
<protein>
    <recommendedName>
        <fullName evidence="7">Deoxyribose-phosphate aldolase</fullName>
        <shortName evidence="7">DERA</shortName>
        <ecNumber evidence="7">4.1.2.4</ecNumber>
    </recommendedName>
    <alternativeName>
        <fullName evidence="7">2-deoxy-D-ribose 5-phosphate aldolase</fullName>
    </alternativeName>
    <alternativeName>
        <fullName evidence="7">Phosphodeoxyriboaldolase</fullName>
        <shortName evidence="7">Deoxyriboaldolase</shortName>
    </alternativeName>
</protein>
<evidence type="ECO:0000256" key="4">
    <source>
        <dbReference type="ARBA" id="ARBA00023270"/>
    </source>
</evidence>
<dbReference type="PATRIC" id="fig|903983.4.peg.2425"/>
<evidence type="ECO:0000256" key="7">
    <source>
        <dbReference type="HAMAP-Rule" id="MF_00114"/>
    </source>
</evidence>
<keyword evidence="4 7" id="KW-0704">Schiff base</keyword>
<name>A0A1E5GSF2_9ENTE</name>
<feature type="active site" description="Proton donor/acceptor" evidence="7">
    <location>
        <position position="89"/>
    </location>
</feature>
<dbReference type="PANTHER" id="PTHR10889:SF1">
    <property type="entry name" value="DEOXYRIBOSE-PHOSPHATE ALDOLASE"/>
    <property type="match status" value="1"/>
</dbReference>
<dbReference type="InterPro" id="IPR002915">
    <property type="entry name" value="DeoC/FbaB/LacD_aldolase"/>
</dbReference>
<keyword evidence="9" id="KW-1185">Reference proteome</keyword>
<comment type="caution">
    <text evidence="8">The sequence shown here is derived from an EMBL/GenBank/DDBJ whole genome shotgun (WGS) entry which is preliminary data.</text>
</comment>
<dbReference type="InterPro" id="IPR028581">
    <property type="entry name" value="DeoC_typeI"/>
</dbReference>
<dbReference type="SMART" id="SM01133">
    <property type="entry name" value="DeoC"/>
    <property type="match status" value="1"/>
</dbReference>
<dbReference type="EMBL" id="MIKB01000015">
    <property type="protein sequence ID" value="OEG15621.1"/>
    <property type="molecule type" value="Genomic_DNA"/>
</dbReference>
<reference evidence="9" key="1">
    <citation type="submission" date="2016-09" db="EMBL/GenBank/DDBJ databases">
        <authorList>
            <person name="Gulvik C.A."/>
        </authorList>
    </citation>
    <scope>NUCLEOTIDE SEQUENCE [LARGE SCALE GENOMIC DNA]</scope>
    <source>
        <strain evidence="9">LMG 26306</strain>
    </source>
</reference>
<dbReference type="UniPathway" id="UPA00002">
    <property type="reaction ID" value="UER00468"/>
</dbReference>
<dbReference type="InterPro" id="IPR013785">
    <property type="entry name" value="Aldolase_TIM"/>
</dbReference>
<dbReference type="HAMAP" id="MF_00114">
    <property type="entry name" value="DeoC_type1"/>
    <property type="match status" value="1"/>
</dbReference>
<dbReference type="NCBIfam" id="TIGR00126">
    <property type="entry name" value="deoC"/>
    <property type="match status" value="1"/>
</dbReference>
<keyword evidence="2 7" id="KW-0963">Cytoplasm</keyword>
<evidence type="ECO:0000256" key="2">
    <source>
        <dbReference type="ARBA" id="ARBA00022490"/>
    </source>
</evidence>
<proteinExistence type="inferred from homology"/>
<dbReference type="STRING" id="903983.BCR23_09150"/>
<dbReference type="GO" id="GO:0016052">
    <property type="term" value="P:carbohydrate catabolic process"/>
    <property type="evidence" value="ECO:0007669"/>
    <property type="project" value="TreeGrafter"/>
</dbReference>
<comment type="similarity">
    <text evidence="1 7">Belongs to the DeoC/FbaB aldolase family. DeoC type 1 subfamily.</text>
</comment>
<dbReference type="OrthoDB" id="9778711at2"/>
<evidence type="ECO:0000256" key="6">
    <source>
        <dbReference type="ARBA" id="ARBA00056337"/>
    </source>
</evidence>
<dbReference type="Pfam" id="PF01791">
    <property type="entry name" value="DeoC"/>
    <property type="match status" value="1"/>
</dbReference>
<dbReference type="AlphaFoldDB" id="A0A1E5GSF2"/>
<dbReference type="SUPFAM" id="SSF51569">
    <property type="entry name" value="Aldolase"/>
    <property type="match status" value="1"/>
</dbReference>
<evidence type="ECO:0000256" key="3">
    <source>
        <dbReference type="ARBA" id="ARBA00023239"/>
    </source>
</evidence>
<dbReference type="EC" id="4.1.2.4" evidence="7"/>
<dbReference type="PIRSF" id="PIRSF001357">
    <property type="entry name" value="DeoC"/>
    <property type="match status" value="1"/>
</dbReference>
<comment type="subcellular location">
    <subcellularLocation>
        <location evidence="7">Cytoplasm</location>
    </subcellularLocation>
</comment>
<evidence type="ECO:0000313" key="9">
    <source>
        <dbReference type="Proteomes" id="UP000094764"/>
    </source>
</evidence>
<dbReference type="Proteomes" id="UP000094764">
    <property type="component" value="Unassembled WGS sequence"/>
</dbReference>
<organism evidence="8 9">
    <name type="scientific">Enterococcus quebecensis</name>
    <dbReference type="NCBI Taxonomy" id="903983"/>
    <lineage>
        <taxon>Bacteria</taxon>
        <taxon>Bacillati</taxon>
        <taxon>Bacillota</taxon>
        <taxon>Bacilli</taxon>
        <taxon>Lactobacillales</taxon>
        <taxon>Enterococcaceae</taxon>
        <taxon>Enterococcus</taxon>
    </lineage>
</organism>